<proteinExistence type="predicted"/>
<feature type="transmembrane region" description="Helical" evidence="1">
    <location>
        <begin position="12"/>
        <end position="34"/>
    </location>
</feature>
<keyword evidence="1" id="KW-0812">Transmembrane</keyword>
<evidence type="ECO:0000313" key="2">
    <source>
        <dbReference type="EMBL" id="KAK9884047.1"/>
    </source>
</evidence>
<reference evidence="2 3" key="1">
    <citation type="submission" date="2023-03" db="EMBL/GenBank/DDBJ databases">
        <title>Genome insight into feeding habits of ladybird beetles.</title>
        <authorList>
            <person name="Li H.-S."/>
            <person name="Huang Y.-H."/>
            <person name="Pang H."/>
        </authorList>
    </citation>
    <scope>NUCLEOTIDE SEQUENCE [LARGE SCALE GENOMIC DNA]</scope>
    <source>
        <strain evidence="2">SYSU_2023b</strain>
        <tissue evidence="2">Whole body</tissue>
    </source>
</reference>
<comment type="caution">
    <text evidence="2">The sequence shown here is derived from an EMBL/GenBank/DDBJ whole genome shotgun (WGS) entry which is preliminary data.</text>
</comment>
<dbReference type="EMBL" id="JARQZJ010000092">
    <property type="protein sequence ID" value="KAK9884047.1"/>
    <property type="molecule type" value="Genomic_DNA"/>
</dbReference>
<protein>
    <submittedName>
        <fullName evidence="2">Uncharacterized protein</fullName>
    </submittedName>
</protein>
<name>A0AAW1UU89_9CUCU</name>
<evidence type="ECO:0000256" key="1">
    <source>
        <dbReference type="SAM" id="Phobius"/>
    </source>
</evidence>
<sequence length="218" mass="24761">MAKTLTTADKCLTLLVAVLVITNIILACSIGLILPRHITKDGWIYIDNMEGATNESLRISCTCIRTVVTRKNETAEESSEEVSKRRLECLMDGKGFKCLNHLSRNQSHNSSIETLPNEEIKFEPQNSSEIMKSFTVTSLMEETKVELSSTHEVLRKDITSLKSPKDSLVNNSTIWSITTRYQTEKSHQFHQGGIYQRYLEESTHHPTMLLFPKSLSRL</sequence>
<dbReference type="Proteomes" id="UP001431783">
    <property type="component" value="Unassembled WGS sequence"/>
</dbReference>
<dbReference type="AlphaFoldDB" id="A0AAW1UU89"/>
<keyword evidence="3" id="KW-1185">Reference proteome</keyword>
<evidence type="ECO:0000313" key="3">
    <source>
        <dbReference type="Proteomes" id="UP001431783"/>
    </source>
</evidence>
<gene>
    <name evidence="2" type="ORF">WA026_004982</name>
</gene>
<dbReference type="PROSITE" id="PS51257">
    <property type="entry name" value="PROKAR_LIPOPROTEIN"/>
    <property type="match status" value="1"/>
</dbReference>
<accession>A0AAW1UU89</accession>
<organism evidence="2 3">
    <name type="scientific">Henosepilachna vigintioctopunctata</name>
    <dbReference type="NCBI Taxonomy" id="420089"/>
    <lineage>
        <taxon>Eukaryota</taxon>
        <taxon>Metazoa</taxon>
        <taxon>Ecdysozoa</taxon>
        <taxon>Arthropoda</taxon>
        <taxon>Hexapoda</taxon>
        <taxon>Insecta</taxon>
        <taxon>Pterygota</taxon>
        <taxon>Neoptera</taxon>
        <taxon>Endopterygota</taxon>
        <taxon>Coleoptera</taxon>
        <taxon>Polyphaga</taxon>
        <taxon>Cucujiformia</taxon>
        <taxon>Coccinelloidea</taxon>
        <taxon>Coccinellidae</taxon>
        <taxon>Epilachninae</taxon>
        <taxon>Epilachnini</taxon>
        <taxon>Henosepilachna</taxon>
    </lineage>
</organism>
<keyword evidence="1" id="KW-0472">Membrane</keyword>
<keyword evidence="1" id="KW-1133">Transmembrane helix</keyword>